<dbReference type="Proteomes" id="UP001595632">
    <property type="component" value="Unassembled WGS sequence"/>
</dbReference>
<dbReference type="PANTHER" id="PTHR30469:SF15">
    <property type="entry name" value="HLYD FAMILY OF SECRETION PROTEINS"/>
    <property type="match status" value="1"/>
</dbReference>
<evidence type="ECO:0000256" key="2">
    <source>
        <dbReference type="SAM" id="SignalP"/>
    </source>
</evidence>
<feature type="signal peptide" evidence="2">
    <location>
        <begin position="1"/>
        <end position="20"/>
    </location>
</feature>
<dbReference type="PANTHER" id="PTHR30469">
    <property type="entry name" value="MULTIDRUG RESISTANCE PROTEIN MDTA"/>
    <property type="match status" value="1"/>
</dbReference>
<dbReference type="Gene3D" id="2.40.50.100">
    <property type="match status" value="1"/>
</dbReference>
<dbReference type="Gene3D" id="1.10.287.470">
    <property type="entry name" value="Helix hairpin bin"/>
    <property type="match status" value="1"/>
</dbReference>
<accession>A0ABV7GQB3</accession>
<dbReference type="RefSeq" id="WP_275631604.1">
    <property type="nucleotide sequence ID" value="NZ_JARGYD010000002.1"/>
</dbReference>
<dbReference type="EMBL" id="JBHRTB010000010">
    <property type="protein sequence ID" value="MFC3142160.1"/>
    <property type="molecule type" value="Genomic_DNA"/>
</dbReference>
<proteinExistence type="inferred from homology"/>
<protein>
    <submittedName>
        <fullName evidence="3">Efflux RND transporter periplasmic adaptor subunit</fullName>
    </submittedName>
</protein>
<comment type="similarity">
    <text evidence="1">Belongs to the membrane fusion protein (MFP) (TC 8.A.1) family.</text>
</comment>
<dbReference type="NCBIfam" id="TIGR01730">
    <property type="entry name" value="RND_mfp"/>
    <property type="match status" value="1"/>
</dbReference>
<keyword evidence="2" id="KW-0732">Signal</keyword>
<organism evidence="3 4">
    <name type="scientific">Psychromarinibacter halotolerans</name>
    <dbReference type="NCBI Taxonomy" id="1775175"/>
    <lineage>
        <taxon>Bacteria</taxon>
        <taxon>Pseudomonadati</taxon>
        <taxon>Pseudomonadota</taxon>
        <taxon>Alphaproteobacteria</taxon>
        <taxon>Rhodobacterales</taxon>
        <taxon>Paracoccaceae</taxon>
        <taxon>Psychromarinibacter</taxon>
    </lineage>
</organism>
<feature type="chain" id="PRO_5046948986" evidence="2">
    <location>
        <begin position="21"/>
        <end position="361"/>
    </location>
</feature>
<dbReference type="Gene3D" id="2.40.420.20">
    <property type="match status" value="1"/>
</dbReference>
<comment type="caution">
    <text evidence="3">The sequence shown here is derived from an EMBL/GenBank/DDBJ whole genome shotgun (WGS) entry which is preliminary data.</text>
</comment>
<evidence type="ECO:0000256" key="1">
    <source>
        <dbReference type="ARBA" id="ARBA00009477"/>
    </source>
</evidence>
<dbReference type="InterPro" id="IPR006143">
    <property type="entry name" value="RND_pump_MFP"/>
</dbReference>
<dbReference type="SUPFAM" id="SSF111369">
    <property type="entry name" value="HlyD-like secretion proteins"/>
    <property type="match status" value="1"/>
</dbReference>
<sequence>MKRVMVLVASAFLLPAPLPASEPVVPAEEPLVTADVPRPVISEIVSEDQNTERGFAGVVQGENVVTLAFQTSGRLSTLNVDVGDVVARGDVLATLDGITLEEDLAASRAALSAAAAEARLGRQQFDRTTRLVELGVATTAALEQARAYRDATAASLRSAEAQLSQAEDAAAYGTLLAPRDGIILSTQAEPGTLVSPGTAILELVDVLGREAVIDVPTEYVTLLPRRAIFDVRHHSASVTPVKAVLRLVEPVADANLDTRRLRLTLQDPPDDFRIGSLVTATYATETAPVISLPAGAIGGTEDAPGVWRVGPGRAVEFVPVELGPEVGRRVVITSGVGDGDEIVVRGASSLEEGQIVGEHRE</sequence>
<evidence type="ECO:0000313" key="3">
    <source>
        <dbReference type="EMBL" id="MFC3142160.1"/>
    </source>
</evidence>
<gene>
    <name evidence="3" type="ORF">ACFOGP_05535</name>
</gene>
<evidence type="ECO:0000313" key="4">
    <source>
        <dbReference type="Proteomes" id="UP001595632"/>
    </source>
</evidence>
<reference evidence="4" key="1">
    <citation type="journal article" date="2019" name="Int. J. Syst. Evol. Microbiol.">
        <title>The Global Catalogue of Microorganisms (GCM) 10K type strain sequencing project: providing services to taxonomists for standard genome sequencing and annotation.</title>
        <authorList>
            <consortium name="The Broad Institute Genomics Platform"/>
            <consortium name="The Broad Institute Genome Sequencing Center for Infectious Disease"/>
            <person name="Wu L."/>
            <person name="Ma J."/>
        </authorList>
    </citation>
    <scope>NUCLEOTIDE SEQUENCE [LARGE SCALE GENOMIC DNA]</scope>
    <source>
        <strain evidence="4">KCTC 52366</strain>
    </source>
</reference>
<dbReference type="Gene3D" id="2.40.30.170">
    <property type="match status" value="1"/>
</dbReference>
<keyword evidence="4" id="KW-1185">Reference proteome</keyword>
<name>A0ABV7GQB3_9RHOB</name>